<sequence>MENANTMDQWGLDSLDHLTWEQIQDYSSCCPMEYSACTGGGGDEDKPAVAPSILSFGGDRDSPTVPQTGCTKRSYGAAARPPSHNQYHVLAERRRRENLTRKFIALSAVVPGLKKMDKASILGDAIEYLNQLRERVKNLEGSTAVVAKKKNKKARISYAEDWNSSSSDESFEEGGSSDGSLNEIEVRLSEKSVLVKIRCGGGKGVLVKALSEIEKLNLSVISTSVVPFVASLLDITVVAQIEEGFSKTVKELVKNLNSALRS</sequence>
<dbReference type="PANTHER" id="PTHR45959:SF2">
    <property type="entry name" value="BHLH TRANSCRIPTION FACTOR"/>
    <property type="match status" value="1"/>
</dbReference>
<reference evidence="8" key="2">
    <citation type="submission" date="2023-04" db="EMBL/GenBank/DDBJ databases">
        <authorList>
            <person name="Bruccoleri R.E."/>
            <person name="Oakeley E.J."/>
            <person name="Faust A.-M."/>
            <person name="Dessus-Babus S."/>
            <person name="Altorfer M."/>
            <person name="Burckhardt D."/>
            <person name="Oertli M."/>
            <person name="Naumann U."/>
            <person name="Petersen F."/>
            <person name="Wong J."/>
        </authorList>
    </citation>
    <scope>NUCLEOTIDE SEQUENCE</scope>
    <source>
        <strain evidence="8">GSM-AAB239-AS_SAM_17_03QT</strain>
        <tissue evidence="8">Leaf</tissue>
    </source>
</reference>
<dbReference type="Gene3D" id="4.10.280.10">
    <property type="entry name" value="Helix-loop-helix DNA-binding domain"/>
    <property type="match status" value="1"/>
</dbReference>
<dbReference type="PANTHER" id="PTHR45959">
    <property type="entry name" value="BHLH TRANSCRIPTION FACTOR"/>
    <property type="match status" value="1"/>
</dbReference>
<dbReference type="SMART" id="SM00353">
    <property type="entry name" value="HLH"/>
    <property type="match status" value="1"/>
</dbReference>
<comment type="similarity">
    <text evidence="2">Belongs to the bHLH protein family.</text>
</comment>
<dbReference type="AlphaFoldDB" id="A0AAX6H9M9"/>
<dbReference type="Pfam" id="PF00010">
    <property type="entry name" value="HLH"/>
    <property type="match status" value="1"/>
</dbReference>
<proteinExistence type="inferred from homology"/>
<dbReference type="SUPFAM" id="SSF47459">
    <property type="entry name" value="HLH, helix-loop-helix DNA-binding domain"/>
    <property type="match status" value="1"/>
</dbReference>
<evidence type="ECO:0000313" key="9">
    <source>
        <dbReference type="Proteomes" id="UP001140949"/>
    </source>
</evidence>
<dbReference type="GO" id="GO:0005634">
    <property type="term" value="C:nucleus"/>
    <property type="evidence" value="ECO:0007669"/>
    <property type="project" value="UniProtKB-SubCell"/>
</dbReference>
<dbReference type="InterPro" id="IPR011598">
    <property type="entry name" value="bHLH_dom"/>
</dbReference>
<feature type="region of interest" description="Disordered" evidence="6">
    <location>
        <begin position="48"/>
        <end position="67"/>
    </location>
</feature>
<evidence type="ECO:0000256" key="6">
    <source>
        <dbReference type="SAM" id="MobiDB-lite"/>
    </source>
</evidence>
<evidence type="ECO:0000313" key="8">
    <source>
        <dbReference type="EMBL" id="KAJ6837706.1"/>
    </source>
</evidence>
<keyword evidence="9" id="KW-1185">Reference proteome</keyword>
<keyword evidence="3" id="KW-0805">Transcription regulation</keyword>
<evidence type="ECO:0000256" key="3">
    <source>
        <dbReference type="ARBA" id="ARBA00023015"/>
    </source>
</evidence>
<gene>
    <name evidence="8" type="ORF">M6B38_122460</name>
</gene>
<feature type="domain" description="BHLH" evidence="7">
    <location>
        <begin position="83"/>
        <end position="132"/>
    </location>
</feature>
<dbReference type="Pfam" id="PF22754">
    <property type="entry name" value="bHLH-TF_ACT-like_plant"/>
    <property type="match status" value="1"/>
</dbReference>
<dbReference type="InterPro" id="IPR036638">
    <property type="entry name" value="HLH_DNA-bd_sf"/>
</dbReference>
<dbReference type="GO" id="GO:0046983">
    <property type="term" value="F:protein dimerization activity"/>
    <property type="evidence" value="ECO:0007669"/>
    <property type="project" value="InterPro"/>
</dbReference>
<evidence type="ECO:0000259" key="7">
    <source>
        <dbReference type="PROSITE" id="PS50888"/>
    </source>
</evidence>
<keyword evidence="4" id="KW-0804">Transcription</keyword>
<dbReference type="PROSITE" id="PS50888">
    <property type="entry name" value="BHLH"/>
    <property type="match status" value="1"/>
</dbReference>
<evidence type="ECO:0000256" key="4">
    <source>
        <dbReference type="ARBA" id="ARBA00023163"/>
    </source>
</evidence>
<dbReference type="Proteomes" id="UP001140949">
    <property type="component" value="Unassembled WGS sequence"/>
</dbReference>
<organism evidence="8 9">
    <name type="scientific">Iris pallida</name>
    <name type="common">Sweet iris</name>
    <dbReference type="NCBI Taxonomy" id="29817"/>
    <lineage>
        <taxon>Eukaryota</taxon>
        <taxon>Viridiplantae</taxon>
        <taxon>Streptophyta</taxon>
        <taxon>Embryophyta</taxon>
        <taxon>Tracheophyta</taxon>
        <taxon>Spermatophyta</taxon>
        <taxon>Magnoliopsida</taxon>
        <taxon>Liliopsida</taxon>
        <taxon>Asparagales</taxon>
        <taxon>Iridaceae</taxon>
        <taxon>Iridoideae</taxon>
        <taxon>Irideae</taxon>
        <taxon>Iris</taxon>
    </lineage>
</organism>
<name>A0AAX6H9M9_IRIPA</name>
<evidence type="ECO:0000256" key="2">
    <source>
        <dbReference type="ARBA" id="ARBA00005510"/>
    </source>
</evidence>
<evidence type="ECO:0000256" key="5">
    <source>
        <dbReference type="ARBA" id="ARBA00023242"/>
    </source>
</evidence>
<dbReference type="InterPro" id="IPR052610">
    <property type="entry name" value="bHLH_transcription_regulator"/>
</dbReference>
<dbReference type="InterPro" id="IPR054502">
    <property type="entry name" value="bHLH-TF_ACT-like_plant"/>
</dbReference>
<evidence type="ECO:0000256" key="1">
    <source>
        <dbReference type="ARBA" id="ARBA00004123"/>
    </source>
</evidence>
<protein>
    <submittedName>
        <fullName evidence="8">Transcription factor bHLH18-like</fullName>
    </submittedName>
</protein>
<accession>A0AAX6H9M9</accession>
<dbReference type="EMBL" id="JANAVB010011229">
    <property type="protein sequence ID" value="KAJ6837706.1"/>
    <property type="molecule type" value="Genomic_DNA"/>
</dbReference>
<keyword evidence="5" id="KW-0539">Nucleus</keyword>
<comment type="subcellular location">
    <subcellularLocation>
        <location evidence="1">Nucleus</location>
    </subcellularLocation>
</comment>
<comment type="caution">
    <text evidence="8">The sequence shown here is derived from an EMBL/GenBank/DDBJ whole genome shotgun (WGS) entry which is preliminary data.</text>
</comment>
<reference evidence="8" key="1">
    <citation type="journal article" date="2023" name="GigaByte">
        <title>Genome assembly of the bearded iris, Iris pallida Lam.</title>
        <authorList>
            <person name="Bruccoleri R.E."/>
            <person name="Oakeley E.J."/>
            <person name="Faust A.M.E."/>
            <person name="Altorfer M."/>
            <person name="Dessus-Babus S."/>
            <person name="Burckhardt D."/>
            <person name="Oertli M."/>
            <person name="Naumann U."/>
            <person name="Petersen F."/>
            <person name="Wong J."/>
        </authorList>
    </citation>
    <scope>NUCLEOTIDE SEQUENCE</scope>
    <source>
        <strain evidence="8">GSM-AAB239-AS_SAM_17_03QT</strain>
    </source>
</reference>